<keyword evidence="1" id="KW-0479">Metal-binding</keyword>
<dbReference type="InParanoid" id="A0A067MK55"/>
<reference evidence="7" key="1">
    <citation type="journal article" date="2014" name="Proc. Natl. Acad. Sci. U.S.A.">
        <title>Extensive sampling of basidiomycete genomes demonstrates inadequacy of the white-rot/brown-rot paradigm for wood decay fungi.</title>
        <authorList>
            <person name="Riley R."/>
            <person name="Salamov A.A."/>
            <person name="Brown D.W."/>
            <person name="Nagy L.G."/>
            <person name="Floudas D."/>
            <person name="Held B.W."/>
            <person name="Levasseur A."/>
            <person name="Lombard V."/>
            <person name="Morin E."/>
            <person name="Otillar R."/>
            <person name="Lindquist E.A."/>
            <person name="Sun H."/>
            <person name="LaButti K.M."/>
            <person name="Schmutz J."/>
            <person name="Jabbour D."/>
            <person name="Luo H."/>
            <person name="Baker S.E."/>
            <person name="Pisabarro A.G."/>
            <person name="Walton J.D."/>
            <person name="Blanchette R.A."/>
            <person name="Henrissat B."/>
            <person name="Martin F."/>
            <person name="Cullen D."/>
            <person name="Hibbett D.S."/>
            <person name="Grigoriev I.V."/>
        </authorList>
    </citation>
    <scope>NUCLEOTIDE SEQUENCE [LARGE SCALE GENOMIC DNA]</scope>
    <source>
        <strain evidence="7">FD-172 SS1</strain>
    </source>
</reference>
<dbReference type="OrthoDB" id="4851849at2759"/>
<dbReference type="EMBL" id="KL198029">
    <property type="protein sequence ID" value="KDQ16158.1"/>
    <property type="molecule type" value="Genomic_DNA"/>
</dbReference>
<dbReference type="Gene3D" id="6.10.140.2220">
    <property type="match status" value="1"/>
</dbReference>
<evidence type="ECO:0000256" key="1">
    <source>
        <dbReference type="ARBA" id="ARBA00022723"/>
    </source>
</evidence>
<dbReference type="PROSITE" id="PS50865">
    <property type="entry name" value="ZF_MYND_2"/>
    <property type="match status" value="1"/>
</dbReference>
<proteinExistence type="predicted"/>
<dbReference type="AlphaFoldDB" id="A0A067MK55"/>
<protein>
    <recommendedName>
        <fullName evidence="5">MYND-type domain-containing protein</fullName>
    </recommendedName>
</protein>
<dbReference type="Pfam" id="PF01753">
    <property type="entry name" value="zf-MYND"/>
    <property type="match status" value="1"/>
</dbReference>
<evidence type="ECO:0000313" key="7">
    <source>
        <dbReference type="Proteomes" id="UP000027195"/>
    </source>
</evidence>
<evidence type="ECO:0000256" key="3">
    <source>
        <dbReference type="ARBA" id="ARBA00022833"/>
    </source>
</evidence>
<keyword evidence="7" id="KW-1185">Reference proteome</keyword>
<organism evidence="6 7">
    <name type="scientific">Botryobasidium botryosum (strain FD-172 SS1)</name>
    <dbReference type="NCBI Taxonomy" id="930990"/>
    <lineage>
        <taxon>Eukaryota</taxon>
        <taxon>Fungi</taxon>
        <taxon>Dikarya</taxon>
        <taxon>Basidiomycota</taxon>
        <taxon>Agaricomycotina</taxon>
        <taxon>Agaricomycetes</taxon>
        <taxon>Cantharellales</taxon>
        <taxon>Botryobasidiaceae</taxon>
        <taxon>Botryobasidium</taxon>
    </lineage>
</organism>
<name>A0A067MK55_BOTB1</name>
<dbReference type="STRING" id="930990.A0A067MK55"/>
<accession>A0A067MK55</accession>
<feature type="domain" description="MYND-type" evidence="5">
    <location>
        <begin position="45"/>
        <end position="82"/>
    </location>
</feature>
<evidence type="ECO:0000256" key="2">
    <source>
        <dbReference type="ARBA" id="ARBA00022771"/>
    </source>
</evidence>
<keyword evidence="2 4" id="KW-0863">Zinc-finger</keyword>
<dbReference type="HOGENOM" id="CLU_041565_1_0_1"/>
<evidence type="ECO:0000259" key="5">
    <source>
        <dbReference type="PROSITE" id="PS50865"/>
    </source>
</evidence>
<dbReference type="GO" id="GO:0008270">
    <property type="term" value="F:zinc ion binding"/>
    <property type="evidence" value="ECO:0007669"/>
    <property type="project" value="UniProtKB-KW"/>
</dbReference>
<dbReference type="Proteomes" id="UP000027195">
    <property type="component" value="Unassembled WGS sequence"/>
</dbReference>
<sequence length="422" mass="48069">MLAPHKFIAFARPPDPVDQHQTSTFRRSRHNPEPLNSSSLMVHYCKACGKPATKLCSACTSKTWYCSSECQRSDWTFHIFDCNPRRPIDSSDYLALAVAQDRFPDDPQTKEDYGFNRALSAENQIVLLELFKGLILHRKVSSRRIHAWRVNGTLADGIKGTFEILPVHARGAYYGWFLQNQWVLDRSLSRPAHPLDAMIKRAWAYSGGSPALSTRPYIMSSIGAWPHTKRSIFLFCGAILSHGRPNPMEENWVTLGFCACHNEESELPLAAIYSEITERCTFEELYTAYDTSSLIALFDAKGLKTLHQQIPYLEDVLAGSPRHNKSVWNLKQVITAKDCRPDVPPLSIDYGFVNCRSPLDTELLKEVYREFFGLPDANPIKLHETAMRGQIFEYVGGLVKIKKKERKTLQRLMRNPYPLNDS</sequence>
<gene>
    <name evidence="6" type="ORF">BOTBODRAFT_144831</name>
</gene>
<keyword evidence="3" id="KW-0862">Zinc</keyword>
<evidence type="ECO:0000256" key="4">
    <source>
        <dbReference type="PROSITE-ProRule" id="PRU00134"/>
    </source>
</evidence>
<dbReference type="InterPro" id="IPR002893">
    <property type="entry name" value="Znf_MYND"/>
</dbReference>
<dbReference type="SUPFAM" id="SSF144232">
    <property type="entry name" value="HIT/MYND zinc finger-like"/>
    <property type="match status" value="1"/>
</dbReference>
<evidence type="ECO:0000313" key="6">
    <source>
        <dbReference type="EMBL" id="KDQ16158.1"/>
    </source>
</evidence>